<keyword evidence="1" id="KW-0732">Signal</keyword>
<name>A0A8S8XCS2_9PROT</name>
<proteinExistence type="predicted"/>
<feature type="signal peptide" evidence="1">
    <location>
        <begin position="1"/>
        <end position="18"/>
    </location>
</feature>
<protein>
    <recommendedName>
        <fullName evidence="4">DUF2268 domain-containing protein</fullName>
    </recommendedName>
</protein>
<gene>
    <name evidence="2" type="ORF">TMPK1_12430</name>
</gene>
<dbReference type="RefSeq" id="WP_420242107.1">
    <property type="nucleotide sequence ID" value="NZ_BOPV01000001.1"/>
</dbReference>
<comment type="caution">
    <text evidence="2">The sequence shown here is derived from an EMBL/GenBank/DDBJ whole genome shotgun (WGS) entry which is preliminary data.</text>
</comment>
<reference evidence="2" key="1">
    <citation type="submission" date="2021-02" db="EMBL/GenBank/DDBJ databases">
        <title>Genome sequence of Rhodospirillales sp. strain TMPK1 isolated from soil.</title>
        <authorList>
            <person name="Nakai R."/>
            <person name="Kusada H."/>
            <person name="Tamaki H."/>
        </authorList>
    </citation>
    <scope>NUCLEOTIDE SEQUENCE</scope>
    <source>
        <strain evidence="2">TMPK1</strain>
    </source>
</reference>
<organism evidence="2 3">
    <name type="scientific">Roseiterribacter gracilis</name>
    <dbReference type="NCBI Taxonomy" id="2812848"/>
    <lineage>
        <taxon>Bacteria</taxon>
        <taxon>Pseudomonadati</taxon>
        <taxon>Pseudomonadota</taxon>
        <taxon>Alphaproteobacteria</taxon>
        <taxon>Rhodospirillales</taxon>
        <taxon>Roseiterribacteraceae</taxon>
        <taxon>Roseiterribacter</taxon>
    </lineage>
</organism>
<keyword evidence="3" id="KW-1185">Reference proteome</keyword>
<evidence type="ECO:0000313" key="2">
    <source>
        <dbReference type="EMBL" id="GIL39006.1"/>
    </source>
</evidence>
<dbReference type="Proteomes" id="UP000681075">
    <property type="component" value="Unassembled WGS sequence"/>
</dbReference>
<sequence length="288" mass="32111">MRNLLLFFLLTISSVATAAEVKIERGTTPGGLMTPAWKKAIRDRHEPAAFKALTKQLHPLQPDEIAWYNFVRAQIDEWRSKIPELDAPFAGVAPPKHLVVLLGNAGGDDGFTSGTDTICFDLADWRKNYGEAGTAANADRVRRILSHEYTHLLVARWSAKHPYARNTPYARAVYVLFNEGLGNYYSLTAQWRAKDGVLPDIAQAALTRNGPVLADRMQRLRTARVEEEAELTQGLSRGPFEQKWGAIPIALWLSREQSRNPDALRRFVAAGPAGVPAFIERNLQKTDP</sequence>
<dbReference type="AlphaFoldDB" id="A0A8S8XCS2"/>
<feature type="chain" id="PRO_5035787834" description="DUF2268 domain-containing protein" evidence="1">
    <location>
        <begin position="19"/>
        <end position="288"/>
    </location>
</feature>
<dbReference type="EMBL" id="BOPV01000001">
    <property type="protein sequence ID" value="GIL39006.1"/>
    <property type="molecule type" value="Genomic_DNA"/>
</dbReference>
<accession>A0A8S8XCS2</accession>
<evidence type="ECO:0008006" key="4">
    <source>
        <dbReference type="Google" id="ProtNLM"/>
    </source>
</evidence>
<evidence type="ECO:0000313" key="3">
    <source>
        <dbReference type="Proteomes" id="UP000681075"/>
    </source>
</evidence>
<evidence type="ECO:0000256" key="1">
    <source>
        <dbReference type="SAM" id="SignalP"/>
    </source>
</evidence>